<accession>A0AAD5MBX8</accession>
<keyword evidence="3" id="KW-1185">Reference proteome</keyword>
<dbReference type="InterPro" id="IPR029026">
    <property type="entry name" value="tRNA_m1G_MTases_N"/>
</dbReference>
<dbReference type="PANTHER" id="PTHR12150:SF13">
    <property type="entry name" value="METHYLTRANSFERASE C9ORF114-RELATED"/>
    <property type="match status" value="1"/>
</dbReference>
<reference evidence="2" key="1">
    <citation type="submission" date="2021-06" db="EMBL/GenBank/DDBJ databases">
        <title>Parelaphostrongylus tenuis whole genome reference sequence.</title>
        <authorList>
            <person name="Garwood T.J."/>
            <person name="Larsen P.A."/>
            <person name="Fountain-Jones N.M."/>
            <person name="Garbe J.R."/>
            <person name="Macchietto M.G."/>
            <person name="Kania S.A."/>
            <person name="Gerhold R.W."/>
            <person name="Richards J.E."/>
            <person name="Wolf T.M."/>
        </authorList>
    </citation>
    <scope>NUCLEOTIDE SEQUENCE</scope>
    <source>
        <strain evidence="2">MNPRO001-30</strain>
        <tissue evidence="2">Meninges</tissue>
    </source>
</reference>
<name>A0AAD5MBX8_PARTN</name>
<dbReference type="AlphaFoldDB" id="A0AAD5MBX8"/>
<dbReference type="PANTHER" id="PTHR12150">
    <property type="entry name" value="CLASS IV SAM-BINDING METHYLTRANSFERASE-RELATED"/>
    <property type="match status" value="1"/>
</dbReference>
<dbReference type="Gene3D" id="3.40.1280.10">
    <property type="match status" value="1"/>
</dbReference>
<evidence type="ECO:0000256" key="1">
    <source>
        <dbReference type="ARBA" id="ARBA00009841"/>
    </source>
</evidence>
<organism evidence="2 3">
    <name type="scientific">Parelaphostrongylus tenuis</name>
    <name type="common">Meningeal worm</name>
    <dbReference type="NCBI Taxonomy" id="148309"/>
    <lineage>
        <taxon>Eukaryota</taxon>
        <taxon>Metazoa</taxon>
        <taxon>Ecdysozoa</taxon>
        <taxon>Nematoda</taxon>
        <taxon>Chromadorea</taxon>
        <taxon>Rhabditida</taxon>
        <taxon>Rhabditina</taxon>
        <taxon>Rhabditomorpha</taxon>
        <taxon>Strongyloidea</taxon>
        <taxon>Metastrongylidae</taxon>
        <taxon>Parelaphostrongylus</taxon>
    </lineage>
</organism>
<protein>
    <recommendedName>
        <fullName evidence="4">RNA methyltransferase</fullName>
    </recommendedName>
</protein>
<proteinExistence type="inferred from homology"/>
<dbReference type="CDD" id="cd18086">
    <property type="entry name" value="HsC9orf114-like"/>
    <property type="match status" value="1"/>
</dbReference>
<evidence type="ECO:0000313" key="3">
    <source>
        <dbReference type="Proteomes" id="UP001196413"/>
    </source>
</evidence>
<dbReference type="InterPro" id="IPR029028">
    <property type="entry name" value="Alpha/beta_knot_MTases"/>
</dbReference>
<comment type="caution">
    <text evidence="2">The sequence shown here is derived from an EMBL/GenBank/DDBJ whole genome shotgun (WGS) entry which is preliminary data.</text>
</comment>
<evidence type="ECO:0000313" key="2">
    <source>
        <dbReference type="EMBL" id="KAJ1355787.1"/>
    </source>
</evidence>
<dbReference type="Pfam" id="PF02598">
    <property type="entry name" value="Methyltrn_RNA_3"/>
    <property type="match status" value="1"/>
</dbReference>
<dbReference type="Proteomes" id="UP001196413">
    <property type="component" value="Unassembled WGS sequence"/>
</dbReference>
<comment type="similarity">
    <text evidence="1">Belongs to the class IV-like SAM-binding methyltransferase superfamily.</text>
</comment>
<evidence type="ECO:0008006" key="4">
    <source>
        <dbReference type="Google" id="ProtNLM"/>
    </source>
</evidence>
<dbReference type="SUPFAM" id="SSF75217">
    <property type="entry name" value="alpha/beta knot"/>
    <property type="match status" value="1"/>
</dbReference>
<dbReference type="InterPro" id="IPR003750">
    <property type="entry name" value="Put_MeTrfase-C9orf114-like"/>
</dbReference>
<gene>
    <name evidence="2" type="ORF">KIN20_013335</name>
</gene>
<dbReference type="Gene3D" id="2.40.50.140">
    <property type="entry name" value="Nucleic acid-binding proteins"/>
    <property type="match status" value="1"/>
</dbReference>
<dbReference type="SUPFAM" id="SSF50249">
    <property type="entry name" value="Nucleic acid-binding proteins"/>
    <property type="match status" value="1"/>
</dbReference>
<dbReference type="EMBL" id="JAHQIW010002587">
    <property type="protein sequence ID" value="KAJ1355787.1"/>
    <property type="molecule type" value="Genomic_DNA"/>
</dbReference>
<dbReference type="InterPro" id="IPR012340">
    <property type="entry name" value="NA-bd_OB-fold"/>
</dbReference>
<sequence>MVLDKESKRKQKKLGEKLFRKKSVSQTWREHKLKTAEKREKALLTANEEVRQLRNSDSKQIHNKEGSRYSISLAIPGSFLNNAQSAELRTYMAGQIARAATLFCVDEIIVYDETCKMKKENIDAYWSGKWRGEIAPSDSNFEACFYLARILEYIECPQYLRKYLFPFQKPLKYAGLLNPLGAHHHLRSDDISIPFREGVVLDKPTKAGRGPLCDIGLEKELELEDIIQLPAGTRVTVEVTNFGSDSKRYRGKLSNARKVREQCGKYWGYTVKLATSLKDVIDRRKFDLIIGTSPRGQSVGNMFINTMNYIKVLLVFGGVSGVDAALEAEEALTESCAEEAFDCLINSLPYKGTSNERVEENVFITLAEFTMRLQQLCC</sequence>